<evidence type="ECO:0000313" key="6">
    <source>
        <dbReference type="Proteomes" id="UP000051006"/>
    </source>
</evidence>
<dbReference type="AlphaFoldDB" id="A0A0R2LF73"/>
<evidence type="ECO:0000256" key="3">
    <source>
        <dbReference type="PIRSR" id="PIRSR613078-1"/>
    </source>
</evidence>
<dbReference type="InterPro" id="IPR029033">
    <property type="entry name" value="His_PPase_superfam"/>
</dbReference>
<evidence type="ECO:0000256" key="1">
    <source>
        <dbReference type="ARBA" id="ARBA00023152"/>
    </source>
</evidence>
<accession>A0A0R2LF73</accession>
<feature type="binding site" evidence="4">
    <location>
        <position position="59"/>
    </location>
    <ligand>
        <name>substrate</name>
    </ligand>
</feature>
<evidence type="ECO:0000313" key="5">
    <source>
        <dbReference type="EMBL" id="KRO00527.1"/>
    </source>
</evidence>
<dbReference type="STRING" id="993692.IV57_GL000963"/>
<feature type="active site" description="Tele-phosphohistidine intermediate" evidence="3">
    <location>
        <position position="9"/>
    </location>
</feature>
<protein>
    <recommendedName>
        <fullName evidence="7">Phosphoglycerate mutase</fullName>
    </recommendedName>
</protein>
<proteinExistence type="predicted"/>
<dbReference type="EMBL" id="JQCF01000002">
    <property type="protein sequence ID" value="KRO00527.1"/>
    <property type="molecule type" value="Genomic_DNA"/>
</dbReference>
<dbReference type="InterPro" id="IPR001345">
    <property type="entry name" value="PG/BPGM_mutase_AS"/>
</dbReference>
<feature type="binding site" evidence="4">
    <location>
        <begin position="8"/>
        <end position="15"/>
    </location>
    <ligand>
        <name>substrate</name>
    </ligand>
</feature>
<dbReference type="InterPro" id="IPR050275">
    <property type="entry name" value="PGM_Phosphatase"/>
</dbReference>
<dbReference type="SMART" id="SM00855">
    <property type="entry name" value="PGAM"/>
    <property type="match status" value="1"/>
</dbReference>
<dbReference type="PANTHER" id="PTHR48100">
    <property type="entry name" value="BROAD-SPECIFICITY PHOSPHATASE YOR283W-RELATED"/>
    <property type="match status" value="1"/>
</dbReference>
<comment type="caution">
    <text evidence="5">The sequence shown here is derived from an EMBL/GenBank/DDBJ whole genome shotgun (WGS) entry which is preliminary data.</text>
</comment>
<evidence type="ECO:0000256" key="2">
    <source>
        <dbReference type="ARBA" id="ARBA00023235"/>
    </source>
</evidence>
<dbReference type="PIRSF" id="PIRSF000709">
    <property type="entry name" value="6PFK_2-Ptase"/>
    <property type="match status" value="1"/>
</dbReference>
<sequence>MVEIYIVRHGETDTNYEGKINGSATDLDLNKRGQTQVEYLKNYINIEQFDEIFSSPLKRAYQTAEILNQQTHKINIDNRLKEINYGSWDGLPADKTKAEHPDGFDENNYIAENYIKYAVNGESYDHVYQRINDFLTDMAKKGGKKIMVVCHGFITRSFVKLVTNTPDITDIVEPDNASVTKLEIKPSGHSYLKYYGRLDNI</sequence>
<organism evidence="5 6">
    <name type="scientific">Companilactobacillus kimchiensis</name>
    <dbReference type="NCBI Taxonomy" id="993692"/>
    <lineage>
        <taxon>Bacteria</taxon>
        <taxon>Bacillati</taxon>
        <taxon>Bacillota</taxon>
        <taxon>Bacilli</taxon>
        <taxon>Lactobacillales</taxon>
        <taxon>Lactobacillaceae</taxon>
        <taxon>Companilactobacillus</taxon>
    </lineage>
</organism>
<dbReference type="RefSeq" id="WP_057879798.1">
    <property type="nucleotide sequence ID" value="NZ_JQCF01000002.1"/>
</dbReference>
<dbReference type="OrthoDB" id="9782128at2"/>
<dbReference type="SUPFAM" id="SSF53254">
    <property type="entry name" value="Phosphoglycerate mutase-like"/>
    <property type="match status" value="1"/>
</dbReference>
<dbReference type="CDD" id="cd07067">
    <property type="entry name" value="HP_PGM_like"/>
    <property type="match status" value="1"/>
</dbReference>
<keyword evidence="1" id="KW-0324">Glycolysis</keyword>
<dbReference type="Pfam" id="PF00300">
    <property type="entry name" value="His_Phos_1"/>
    <property type="match status" value="1"/>
</dbReference>
<dbReference type="PANTHER" id="PTHR48100:SF1">
    <property type="entry name" value="HISTIDINE PHOSPHATASE FAMILY PROTEIN-RELATED"/>
    <property type="match status" value="1"/>
</dbReference>
<dbReference type="PATRIC" id="fig|993692.3.peg.977"/>
<keyword evidence="2" id="KW-0413">Isomerase</keyword>
<reference evidence="5 6" key="1">
    <citation type="journal article" date="2015" name="Genome Announc.">
        <title>Expanding the biotechnology potential of lactobacilli through comparative genomics of 213 strains and associated genera.</title>
        <authorList>
            <person name="Sun Z."/>
            <person name="Harris H.M."/>
            <person name="McCann A."/>
            <person name="Guo C."/>
            <person name="Argimon S."/>
            <person name="Zhang W."/>
            <person name="Yang X."/>
            <person name="Jeffery I.B."/>
            <person name="Cooney J.C."/>
            <person name="Kagawa T.F."/>
            <person name="Liu W."/>
            <person name="Song Y."/>
            <person name="Salvetti E."/>
            <person name="Wrobel A."/>
            <person name="Rasinkangas P."/>
            <person name="Parkhill J."/>
            <person name="Rea M.C."/>
            <person name="O'Sullivan O."/>
            <person name="Ritari J."/>
            <person name="Douillard F.P."/>
            <person name="Paul Ross R."/>
            <person name="Yang R."/>
            <person name="Briner A.E."/>
            <person name="Felis G.E."/>
            <person name="de Vos W.M."/>
            <person name="Barrangou R."/>
            <person name="Klaenhammer T.R."/>
            <person name="Caufield P.W."/>
            <person name="Cui Y."/>
            <person name="Zhang H."/>
            <person name="O'Toole P.W."/>
        </authorList>
    </citation>
    <scope>NUCLEOTIDE SEQUENCE [LARGE SCALE GENOMIC DNA]</scope>
    <source>
        <strain evidence="5 6">DSM 24716</strain>
    </source>
</reference>
<dbReference type="Proteomes" id="UP000051006">
    <property type="component" value="Unassembled WGS sequence"/>
</dbReference>
<feature type="binding site" evidence="4">
    <location>
        <begin position="82"/>
        <end position="85"/>
    </location>
    <ligand>
        <name>substrate</name>
    </ligand>
</feature>
<evidence type="ECO:0000256" key="4">
    <source>
        <dbReference type="PIRSR" id="PIRSR613078-2"/>
    </source>
</evidence>
<dbReference type="GO" id="GO:0016791">
    <property type="term" value="F:phosphatase activity"/>
    <property type="evidence" value="ECO:0007669"/>
    <property type="project" value="TreeGrafter"/>
</dbReference>
<evidence type="ECO:0008006" key="7">
    <source>
        <dbReference type="Google" id="ProtNLM"/>
    </source>
</evidence>
<dbReference type="PROSITE" id="PS00175">
    <property type="entry name" value="PG_MUTASE"/>
    <property type="match status" value="1"/>
</dbReference>
<gene>
    <name evidence="5" type="ORF">IV57_GL000963</name>
</gene>
<dbReference type="InterPro" id="IPR013078">
    <property type="entry name" value="His_Pase_superF_clade-1"/>
</dbReference>
<dbReference type="GO" id="GO:0005737">
    <property type="term" value="C:cytoplasm"/>
    <property type="evidence" value="ECO:0007669"/>
    <property type="project" value="TreeGrafter"/>
</dbReference>
<keyword evidence="6" id="KW-1185">Reference proteome</keyword>
<feature type="active site" description="Proton donor/acceptor" evidence="3">
    <location>
        <position position="82"/>
    </location>
</feature>
<name>A0A0R2LF73_9LACO</name>
<dbReference type="Gene3D" id="3.40.50.1240">
    <property type="entry name" value="Phosphoglycerate mutase-like"/>
    <property type="match status" value="1"/>
</dbReference>